<accession>A0A168ACY1</accession>
<dbReference type="Proteomes" id="UP000076874">
    <property type="component" value="Unassembled WGS sequence"/>
</dbReference>
<proteinExistence type="predicted"/>
<protein>
    <submittedName>
        <fullName evidence="1">Uncharacterized protein</fullName>
    </submittedName>
</protein>
<dbReference type="EMBL" id="AZHD01000001">
    <property type="protein sequence ID" value="OAA68578.1"/>
    <property type="molecule type" value="Genomic_DNA"/>
</dbReference>
<gene>
    <name evidence="1" type="ORF">SPI_00773</name>
</gene>
<evidence type="ECO:0000313" key="2">
    <source>
        <dbReference type="Proteomes" id="UP000076874"/>
    </source>
</evidence>
<dbReference type="OrthoDB" id="3523319at2759"/>
<dbReference type="AlphaFoldDB" id="A0A168ACY1"/>
<sequence length="79" mass="8238">MTTVNDEPYNGPSAGAMIVDHSLARERASQALHSLVAYIAVRHGTADPALTDDEIAALQTWFAGGEGRTVEEVNATGAA</sequence>
<keyword evidence="2" id="KW-1185">Reference proteome</keyword>
<comment type="caution">
    <text evidence="1">The sequence shown here is derived from an EMBL/GenBank/DDBJ whole genome shotgun (WGS) entry which is preliminary data.</text>
</comment>
<reference evidence="1 2" key="1">
    <citation type="journal article" date="2016" name="Genome Biol. Evol.">
        <title>Divergent and convergent evolution of fungal pathogenicity.</title>
        <authorList>
            <person name="Shang Y."/>
            <person name="Xiao G."/>
            <person name="Zheng P."/>
            <person name="Cen K."/>
            <person name="Zhan S."/>
            <person name="Wang C."/>
        </authorList>
    </citation>
    <scope>NUCLEOTIDE SEQUENCE [LARGE SCALE GENOMIC DNA]</scope>
    <source>
        <strain evidence="1 2">RCEF 264</strain>
    </source>
</reference>
<evidence type="ECO:0000313" key="1">
    <source>
        <dbReference type="EMBL" id="OAA68578.1"/>
    </source>
</evidence>
<organism evidence="1 2">
    <name type="scientific">Niveomyces insectorum RCEF 264</name>
    <dbReference type="NCBI Taxonomy" id="1081102"/>
    <lineage>
        <taxon>Eukaryota</taxon>
        <taxon>Fungi</taxon>
        <taxon>Dikarya</taxon>
        <taxon>Ascomycota</taxon>
        <taxon>Pezizomycotina</taxon>
        <taxon>Sordariomycetes</taxon>
        <taxon>Hypocreomycetidae</taxon>
        <taxon>Hypocreales</taxon>
        <taxon>Cordycipitaceae</taxon>
        <taxon>Niveomyces</taxon>
    </lineage>
</organism>
<name>A0A168ACY1_9HYPO</name>